<proteinExistence type="predicted"/>
<dbReference type="SUPFAM" id="SSF88713">
    <property type="entry name" value="Glycoside hydrolase/deacetylase"/>
    <property type="match status" value="1"/>
</dbReference>
<dbReference type="PANTHER" id="PTHR34216:SF3">
    <property type="entry name" value="POLY-BETA-1,6-N-ACETYL-D-GLUCOSAMINE N-DEACETYLASE"/>
    <property type="match status" value="1"/>
</dbReference>
<dbReference type="Pfam" id="PF01522">
    <property type="entry name" value="Polysacc_deac_1"/>
    <property type="match status" value="1"/>
</dbReference>
<organism evidence="4 5">
    <name type="scientific">Armatimonas rosea</name>
    <dbReference type="NCBI Taxonomy" id="685828"/>
    <lineage>
        <taxon>Bacteria</taxon>
        <taxon>Bacillati</taxon>
        <taxon>Armatimonadota</taxon>
        <taxon>Armatimonadia</taxon>
        <taxon>Armatimonadales</taxon>
        <taxon>Armatimonadaceae</taxon>
        <taxon>Armatimonas</taxon>
    </lineage>
</organism>
<dbReference type="RefSeq" id="WP_184201178.1">
    <property type="nucleotide sequence ID" value="NZ_JACHGW010000004.1"/>
</dbReference>
<dbReference type="PANTHER" id="PTHR34216">
    <property type="match status" value="1"/>
</dbReference>
<comment type="subcellular location">
    <subcellularLocation>
        <location evidence="1">Secreted</location>
    </subcellularLocation>
</comment>
<accession>A0A7W9ST28</accession>
<dbReference type="Proteomes" id="UP000520814">
    <property type="component" value="Unassembled WGS sequence"/>
</dbReference>
<name>A0A7W9ST28_ARMRO</name>
<dbReference type="Gene3D" id="3.20.20.370">
    <property type="entry name" value="Glycoside hydrolase/deacetylase"/>
    <property type="match status" value="1"/>
</dbReference>
<dbReference type="InterPro" id="IPR011330">
    <property type="entry name" value="Glyco_hydro/deAcase_b/a-brl"/>
</dbReference>
<evidence type="ECO:0000256" key="1">
    <source>
        <dbReference type="ARBA" id="ARBA00004613"/>
    </source>
</evidence>
<dbReference type="AlphaFoldDB" id="A0A7W9ST28"/>
<dbReference type="CDD" id="cd10918">
    <property type="entry name" value="CE4_NodB_like_5s_6s"/>
    <property type="match status" value="1"/>
</dbReference>
<dbReference type="EMBL" id="JACHGW010000004">
    <property type="protein sequence ID" value="MBB6052331.1"/>
    <property type="molecule type" value="Genomic_DNA"/>
</dbReference>
<dbReference type="GO" id="GO:0005975">
    <property type="term" value="P:carbohydrate metabolic process"/>
    <property type="evidence" value="ECO:0007669"/>
    <property type="project" value="InterPro"/>
</dbReference>
<evidence type="ECO:0000313" key="4">
    <source>
        <dbReference type="EMBL" id="MBB6052331.1"/>
    </source>
</evidence>
<keyword evidence="5" id="KW-1185">Reference proteome</keyword>
<comment type="caution">
    <text evidence="4">The sequence shown here is derived from an EMBL/GenBank/DDBJ whole genome shotgun (WGS) entry which is preliminary data.</text>
</comment>
<dbReference type="InterPro" id="IPR051398">
    <property type="entry name" value="Polysacch_Deacetylase"/>
</dbReference>
<evidence type="ECO:0000313" key="5">
    <source>
        <dbReference type="Proteomes" id="UP000520814"/>
    </source>
</evidence>
<protein>
    <submittedName>
        <fullName evidence="4">Peptidoglycan/xylan/chitin deacetylase (PgdA/CDA1 family)</fullName>
    </submittedName>
</protein>
<dbReference type="GO" id="GO:0005576">
    <property type="term" value="C:extracellular region"/>
    <property type="evidence" value="ECO:0007669"/>
    <property type="project" value="UniProtKB-SubCell"/>
</dbReference>
<gene>
    <name evidence="4" type="ORF">HNQ39_004152</name>
</gene>
<feature type="domain" description="NodB homology" evidence="3">
    <location>
        <begin position="66"/>
        <end position="256"/>
    </location>
</feature>
<sequence>MSQKQPIPILMYHAVESTERPDKYKHFYVTTKELARQVKELKSRGYTAISLDQLVAGLAGGPLPEKPVVLTFDDGYQNVLTNAHPIFEAAGWPYTIYLVSERIGGRNEWVEPEGYEATPLLTASEIATLAASPLVTLGAHTATHPKLDQLSPEAAHDELIRSKAQLEDRLQRPVPHFCYPYGHFNEAVVELVREAGYQTATTTQHGRVNATGEDLLRLPRVSIYHVPPFSLTYGPGALNFRWRVESRKDKRRRESS</sequence>
<dbReference type="GO" id="GO:0016810">
    <property type="term" value="F:hydrolase activity, acting on carbon-nitrogen (but not peptide) bonds"/>
    <property type="evidence" value="ECO:0007669"/>
    <property type="project" value="InterPro"/>
</dbReference>
<keyword evidence="2" id="KW-0732">Signal</keyword>
<dbReference type="InterPro" id="IPR002509">
    <property type="entry name" value="NODB_dom"/>
</dbReference>
<reference evidence="4 5" key="1">
    <citation type="submission" date="2020-08" db="EMBL/GenBank/DDBJ databases">
        <title>Genomic Encyclopedia of Type Strains, Phase IV (KMG-IV): sequencing the most valuable type-strain genomes for metagenomic binning, comparative biology and taxonomic classification.</title>
        <authorList>
            <person name="Goeker M."/>
        </authorList>
    </citation>
    <scope>NUCLEOTIDE SEQUENCE [LARGE SCALE GENOMIC DNA]</scope>
    <source>
        <strain evidence="4 5">DSM 23562</strain>
    </source>
</reference>
<evidence type="ECO:0000259" key="3">
    <source>
        <dbReference type="PROSITE" id="PS51677"/>
    </source>
</evidence>
<evidence type="ECO:0000256" key="2">
    <source>
        <dbReference type="ARBA" id="ARBA00022729"/>
    </source>
</evidence>
<dbReference type="PROSITE" id="PS51677">
    <property type="entry name" value="NODB"/>
    <property type="match status" value="1"/>
</dbReference>